<name>A0AAJ0AGU2_9PEZI</name>
<dbReference type="GeneID" id="85451103"/>
<comment type="caution">
    <text evidence="1">The sequence shown here is derived from an EMBL/GenBank/DDBJ whole genome shotgun (WGS) entry which is preliminary data.</text>
</comment>
<dbReference type="EMBL" id="JAHMHR010000047">
    <property type="protein sequence ID" value="KAK1671446.1"/>
    <property type="molecule type" value="Genomic_DNA"/>
</dbReference>
<dbReference type="Proteomes" id="UP001224890">
    <property type="component" value="Unassembled WGS sequence"/>
</dbReference>
<organism evidence="1 2">
    <name type="scientific">Colletotrichum godetiae</name>
    <dbReference type="NCBI Taxonomy" id="1209918"/>
    <lineage>
        <taxon>Eukaryota</taxon>
        <taxon>Fungi</taxon>
        <taxon>Dikarya</taxon>
        <taxon>Ascomycota</taxon>
        <taxon>Pezizomycotina</taxon>
        <taxon>Sordariomycetes</taxon>
        <taxon>Hypocreomycetidae</taxon>
        <taxon>Glomerellales</taxon>
        <taxon>Glomerellaceae</taxon>
        <taxon>Colletotrichum</taxon>
        <taxon>Colletotrichum acutatum species complex</taxon>
    </lineage>
</organism>
<gene>
    <name evidence="1" type="ORF">BDP55DRAFT_295381</name>
</gene>
<dbReference type="RefSeq" id="XP_060425449.1">
    <property type="nucleotide sequence ID" value="XM_060566577.1"/>
</dbReference>
<dbReference type="AlphaFoldDB" id="A0AAJ0AGU2"/>
<sequence length="77" mass="8719">MTAFGGLTIGYHVLNGHFFFTIRRGVNMSYLSEDHGISSHTMMTLKKMWRFLPGLGGAKDRAGRDMAFNRNHTVQQT</sequence>
<proteinExistence type="predicted"/>
<keyword evidence="2" id="KW-1185">Reference proteome</keyword>
<reference evidence="1" key="1">
    <citation type="submission" date="2021-06" db="EMBL/GenBank/DDBJ databases">
        <title>Comparative genomics, transcriptomics and evolutionary studies reveal genomic signatures of adaptation to plant cell wall in hemibiotrophic fungi.</title>
        <authorList>
            <consortium name="DOE Joint Genome Institute"/>
            <person name="Baroncelli R."/>
            <person name="Diaz J.F."/>
            <person name="Benocci T."/>
            <person name="Peng M."/>
            <person name="Battaglia E."/>
            <person name="Haridas S."/>
            <person name="Andreopoulos W."/>
            <person name="Labutti K."/>
            <person name="Pangilinan J."/>
            <person name="Floch G.L."/>
            <person name="Makela M.R."/>
            <person name="Henrissat B."/>
            <person name="Grigoriev I.V."/>
            <person name="Crouch J.A."/>
            <person name="De Vries R.P."/>
            <person name="Sukno S.A."/>
            <person name="Thon M.R."/>
        </authorList>
    </citation>
    <scope>NUCLEOTIDE SEQUENCE</scope>
    <source>
        <strain evidence="1">CBS 193.32</strain>
    </source>
</reference>
<evidence type="ECO:0000313" key="1">
    <source>
        <dbReference type="EMBL" id="KAK1671446.1"/>
    </source>
</evidence>
<evidence type="ECO:0000313" key="2">
    <source>
        <dbReference type="Proteomes" id="UP001224890"/>
    </source>
</evidence>
<accession>A0AAJ0AGU2</accession>
<protein>
    <submittedName>
        <fullName evidence="1">Uncharacterized protein</fullName>
    </submittedName>
</protein>